<dbReference type="EMBL" id="ADNW02000010">
    <property type="protein sequence ID" value="EGD23956.1"/>
    <property type="molecule type" value="Genomic_DNA"/>
</dbReference>
<organism evidence="1 2">
    <name type="scientific">Prescottella equi ATCC 33707</name>
    <dbReference type="NCBI Taxonomy" id="525370"/>
    <lineage>
        <taxon>Bacteria</taxon>
        <taxon>Bacillati</taxon>
        <taxon>Actinomycetota</taxon>
        <taxon>Actinomycetes</taxon>
        <taxon>Mycobacteriales</taxon>
        <taxon>Nocardiaceae</taxon>
        <taxon>Prescottella</taxon>
    </lineage>
</organism>
<gene>
    <name evidence="1" type="ORF">HMPREF0724_12164</name>
</gene>
<accession>E9T0K5</accession>
<evidence type="ECO:0000313" key="2">
    <source>
        <dbReference type="Proteomes" id="UP000004245"/>
    </source>
</evidence>
<evidence type="ECO:0000313" key="1">
    <source>
        <dbReference type="EMBL" id="EGD23956.1"/>
    </source>
</evidence>
<dbReference type="RefSeq" id="WP_005515264.1">
    <property type="nucleotide sequence ID" value="NZ_CM001149.1"/>
</dbReference>
<reference evidence="1" key="1">
    <citation type="submission" date="2011-01" db="EMBL/GenBank/DDBJ databases">
        <authorList>
            <person name="Muzny D."/>
            <person name="Qin X."/>
            <person name="Buhay C."/>
            <person name="Dugan-Rocha S."/>
            <person name="Ding Y."/>
            <person name="Chen G."/>
            <person name="Hawes A."/>
            <person name="Holder M."/>
            <person name="Jhangiani S."/>
            <person name="Johnson A."/>
            <person name="Khan Z."/>
            <person name="Li Z."/>
            <person name="Liu W."/>
            <person name="Liu X."/>
            <person name="Perez L."/>
            <person name="Shen H."/>
            <person name="Wang Q."/>
            <person name="Watt J."/>
            <person name="Xi L."/>
            <person name="Xin Y."/>
            <person name="Zhou J."/>
            <person name="Deng J."/>
            <person name="Jiang H."/>
            <person name="Liu Y."/>
            <person name="Qu J."/>
            <person name="Song X.-Z."/>
            <person name="Zhang L."/>
            <person name="Villasana D."/>
            <person name="Johnson A."/>
            <person name="Liu J."/>
            <person name="Liyanage D."/>
            <person name="Lorensuhewa L."/>
            <person name="Robinson T."/>
            <person name="Song A."/>
            <person name="Song B.-B."/>
            <person name="Dinh H."/>
            <person name="Thornton R."/>
            <person name="Coyle M."/>
            <person name="Francisco L."/>
            <person name="Jackson L."/>
            <person name="Javaid M."/>
            <person name="Korchina V."/>
            <person name="Kovar C."/>
            <person name="Mata R."/>
            <person name="Mathew T."/>
            <person name="Ngo R."/>
            <person name="Nguyen L."/>
            <person name="Nguyen N."/>
            <person name="Okwuonu G."/>
            <person name="Ongeri F."/>
            <person name="Pham C."/>
            <person name="Simmons D."/>
            <person name="Wilczek-Boney K."/>
            <person name="Hale W."/>
            <person name="Jakkamsetti A."/>
            <person name="Pham P."/>
            <person name="Ruth R."/>
            <person name="San Lucas F."/>
            <person name="Warren J."/>
            <person name="Zhang J."/>
            <person name="Zhao Z."/>
            <person name="Zhou C."/>
            <person name="Zhu D."/>
            <person name="Lee S."/>
            <person name="Bess C."/>
            <person name="Blankenburg K."/>
            <person name="Forbes L."/>
            <person name="Fu Q."/>
            <person name="Gubbala S."/>
            <person name="Hirani K."/>
            <person name="Jayaseelan J.C."/>
            <person name="Lara F."/>
            <person name="Munidasa M."/>
            <person name="Palculict T."/>
            <person name="Patil S."/>
            <person name="Pu L.-L."/>
            <person name="Saada N."/>
            <person name="Tang L."/>
            <person name="Weissenberger G."/>
            <person name="Zhu Y."/>
            <person name="Hemphill L."/>
            <person name="Shang Y."/>
            <person name="Youmans B."/>
            <person name="Ayvaz T."/>
            <person name="Ross M."/>
            <person name="Santibanez J."/>
            <person name="Aqrawi P."/>
            <person name="Gross S."/>
            <person name="Joshi V."/>
            <person name="Fowler G."/>
            <person name="Nazareth L."/>
            <person name="Reid J."/>
            <person name="Worley K."/>
            <person name="Petrosino J."/>
            <person name="Highlander S."/>
            <person name="Gibbs R."/>
        </authorList>
    </citation>
    <scope>NUCLEOTIDE SEQUENCE [LARGE SCALE GENOMIC DNA]</scope>
    <source>
        <strain evidence="1">ATCC 33707</strain>
    </source>
</reference>
<protein>
    <submittedName>
        <fullName evidence="1">Uncharacterized protein</fullName>
    </submittedName>
</protein>
<dbReference type="OrthoDB" id="57975at1827"/>
<sequence>MLPSSTPFEKVESIVMEQIIFPKMASEGKSSFSDPQVRTRYGTDQPGMSKFVGSYMM</sequence>
<dbReference type="HOGENOM" id="CLU_2993748_0_0_11"/>
<comment type="caution">
    <text evidence="1">The sequence shown here is derived from an EMBL/GenBank/DDBJ whole genome shotgun (WGS) entry which is preliminary data.</text>
</comment>
<dbReference type="AlphaFoldDB" id="E9T0K5"/>
<proteinExistence type="predicted"/>
<keyword evidence="2" id="KW-1185">Reference proteome</keyword>
<name>E9T0K5_RHOHA</name>
<dbReference type="Proteomes" id="UP000004245">
    <property type="component" value="Unassembled WGS sequence"/>
</dbReference>